<dbReference type="InterPro" id="IPR013083">
    <property type="entry name" value="Znf_RING/FYVE/PHD"/>
</dbReference>
<feature type="binding site" evidence="9">
    <location>
        <position position="191"/>
    </location>
    <ligand>
        <name>Zn(2+)</name>
        <dbReference type="ChEBI" id="CHEBI:29105"/>
        <label>1</label>
    </ligand>
</feature>
<dbReference type="GO" id="GO:0005634">
    <property type="term" value="C:nucleus"/>
    <property type="evidence" value="ECO:0007669"/>
    <property type="project" value="UniProtKB-SubCell"/>
</dbReference>
<evidence type="ECO:0000313" key="14">
    <source>
        <dbReference type="Proteomes" id="UP000613177"/>
    </source>
</evidence>
<evidence type="ECO:0000313" key="13">
    <source>
        <dbReference type="EMBL" id="KAG2229286.1"/>
    </source>
</evidence>
<protein>
    <recommendedName>
        <fullName evidence="11">Chromatin modification-related protein</fullName>
    </recommendedName>
</protein>
<dbReference type="Pfam" id="PF23011">
    <property type="entry name" value="PHD-1st_NSD"/>
    <property type="match status" value="1"/>
</dbReference>
<feature type="site" description="Histone H3K4me3 binding" evidence="8">
    <location>
        <position position="199"/>
    </location>
</feature>
<dbReference type="AlphaFoldDB" id="A0A8H7SHR9"/>
<dbReference type="PROSITE" id="PS01359">
    <property type="entry name" value="ZF_PHD_1"/>
    <property type="match status" value="1"/>
</dbReference>
<comment type="caution">
    <text evidence="13">The sequence shown here is derived from an EMBL/GenBank/DDBJ whole genome shotgun (WGS) entry which is preliminary data.</text>
</comment>
<feature type="binding site" evidence="9">
    <location>
        <position position="229"/>
    </location>
    <ligand>
        <name>Zn(2+)</name>
        <dbReference type="ChEBI" id="CHEBI:29105"/>
        <label>2</label>
    </ligand>
</feature>
<evidence type="ECO:0000256" key="2">
    <source>
        <dbReference type="ARBA" id="ARBA00010210"/>
    </source>
</evidence>
<keyword evidence="3 9" id="KW-0479">Metal-binding</keyword>
<dbReference type="InterPro" id="IPR028651">
    <property type="entry name" value="ING_fam"/>
</dbReference>
<feature type="binding site" evidence="9">
    <location>
        <position position="202"/>
    </location>
    <ligand>
        <name>Zn(2+)</name>
        <dbReference type="ChEBI" id="CHEBI:29105"/>
        <label>2</label>
    </ligand>
</feature>
<dbReference type="InterPro" id="IPR059153">
    <property type="entry name" value="NSD_PHD-1st"/>
</dbReference>
<organism evidence="13 14">
    <name type="scientific">Thamnidium elegans</name>
    <dbReference type="NCBI Taxonomy" id="101142"/>
    <lineage>
        <taxon>Eukaryota</taxon>
        <taxon>Fungi</taxon>
        <taxon>Fungi incertae sedis</taxon>
        <taxon>Mucoromycota</taxon>
        <taxon>Mucoromycotina</taxon>
        <taxon>Mucoromycetes</taxon>
        <taxon>Mucorales</taxon>
        <taxon>Mucorineae</taxon>
        <taxon>Mucoraceae</taxon>
        <taxon>Thamnidium</taxon>
    </lineage>
</organism>
<evidence type="ECO:0000256" key="1">
    <source>
        <dbReference type="ARBA" id="ARBA00004123"/>
    </source>
</evidence>
<comment type="subunit">
    <text evidence="11">Component of an histone acetyltransferase complex. Interacts with H3K4me3 and to a lesser extent with H3K4me2.</text>
</comment>
<dbReference type="SMART" id="SM01408">
    <property type="entry name" value="ING"/>
    <property type="match status" value="1"/>
</dbReference>
<dbReference type="GO" id="GO:0006355">
    <property type="term" value="P:regulation of DNA-templated transcription"/>
    <property type="evidence" value="ECO:0007669"/>
    <property type="project" value="TreeGrafter"/>
</dbReference>
<dbReference type="PANTHER" id="PTHR10333:SF42">
    <property type="entry name" value="INHIBITOR OF GROWTH PROTEIN 5"/>
    <property type="match status" value="1"/>
</dbReference>
<feature type="domain" description="PHD-type" evidence="12">
    <location>
        <begin position="186"/>
        <end position="235"/>
    </location>
</feature>
<dbReference type="SUPFAM" id="SSF57903">
    <property type="entry name" value="FYVE/PHD zinc finger"/>
    <property type="match status" value="1"/>
</dbReference>
<dbReference type="InterPro" id="IPR019786">
    <property type="entry name" value="Zinc_finger_PHD-type_CS"/>
</dbReference>
<dbReference type="Pfam" id="PF12998">
    <property type="entry name" value="ING"/>
    <property type="match status" value="1"/>
</dbReference>
<evidence type="ECO:0000256" key="9">
    <source>
        <dbReference type="PIRSR" id="PIRSR628651-51"/>
    </source>
</evidence>
<keyword evidence="7 11" id="KW-0539">Nucleus</keyword>
<sequence length="242" mass="27692">MKKETQLAASYLSEYSDTVEALPLELQRNYTLIRQLDENATELMQLVAAESKQLISSDMTLEKRREKLQLVGQLLNEALKKGEEKFALAKSTYDTVDRHCTRLDNDLQKIEDEQLIGPGRIAQKPSTIINNTIKRSDPEMPETSAQKGRKKLKKGSQEAYFSKQDAIQYAQNIVSNSDLPIDPNEPVYCYCQQVSFGEMLACDNDQCEIEWFHLECVGLKTPPKGTWYCKNCTTELKKKRKN</sequence>
<feature type="binding site" evidence="9">
    <location>
        <position position="232"/>
    </location>
    <ligand>
        <name>Zn(2+)</name>
        <dbReference type="ChEBI" id="CHEBI:29105"/>
        <label>2</label>
    </ligand>
</feature>
<comment type="subcellular location">
    <subcellularLocation>
        <location evidence="1 11">Nucleus</location>
    </subcellularLocation>
</comment>
<feature type="site" description="Histone H3K4me3 binding" evidence="8">
    <location>
        <position position="211"/>
    </location>
</feature>
<dbReference type="GO" id="GO:0006325">
    <property type="term" value="P:chromatin organization"/>
    <property type="evidence" value="ECO:0007669"/>
    <property type="project" value="UniProtKB-KW"/>
</dbReference>
<evidence type="ECO:0000256" key="10">
    <source>
        <dbReference type="PROSITE-ProRule" id="PRU00146"/>
    </source>
</evidence>
<dbReference type="InterPro" id="IPR019787">
    <property type="entry name" value="Znf_PHD-finger"/>
</dbReference>
<keyword evidence="6 11" id="KW-0156">Chromatin regulator</keyword>
<dbReference type="Proteomes" id="UP000613177">
    <property type="component" value="Unassembled WGS sequence"/>
</dbReference>
<dbReference type="Gene3D" id="6.10.140.1740">
    <property type="match status" value="1"/>
</dbReference>
<evidence type="ECO:0000256" key="7">
    <source>
        <dbReference type="ARBA" id="ARBA00023242"/>
    </source>
</evidence>
<dbReference type="FunFam" id="3.30.40.10:FF:000021">
    <property type="entry name" value="Inhibitor of growth 2b"/>
    <property type="match status" value="1"/>
</dbReference>
<dbReference type="InterPro" id="IPR024610">
    <property type="entry name" value="ING_N_histone-binding"/>
</dbReference>
<keyword evidence="5 9" id="KW-0862">Zinc</keyword>
<evidence type="ECO:0000259" key="12">
    <source>
        <dbReference type="PROSITE" id="PS50016"/>
    </source>
</evidence>
<evidence type="ECO:0000256" key="3">
    <source>
        <dbReference type="ARBA" id="ARBA00022723"/>
    </source>
</evidence>
<dbReference type="InterPro" id="IPR011011">
    <property type="entry name" value="Znf_FYVE_PHD"/>
</dbReference>
<proteinExistence type="inferred from homology"/>
<accession>A0A8H7SHR9</accession>
<name>A0A8H7SHR9_9FUNG</name>
<dbReference type="PROSITE" id="PS50016">
    <property type="entry name" value="ZF_PHD_2"/>
    <property type="match status" value="1"/>
</dbReference>
<evidence type="ECO:0000256" key="6">
    <source>
        <dbReference type="ARBA" id="ARBA00022853"/>
    </source>
</evidence>
<dbReference type="CDD" id="cd15505">
    <property type="entry name" value="PHD_ING"/>
    <property type="match status" value="1"/>
</dbReference>
<gene>
    <name evidence="13" type="ORF">INT48_001574</name>
</gene>
<dbReference type="PANTHER" id="PTHR10333">
    <property type="entry name" value="INHIBITOR OF GROWTH PROTEIN"/>
    <property type="match status" value="1"/>
</dbReference>
<dbReference type="InterPro" id="IPR001965">
    <property type="entry name" value="Znf_PHD"/>
</dbReference>
<dbReference type="EMBL" id="JAEPRE010000289">
    <property type="protein sequence ID" value="KAG2229286.1"/>
    <property type="molecule type" value="Genomic_DNA"/>
</dbReference>
<evidence type="ECO:0000256" key="11">
    <source>
        <dbReference type="RuleBase" id="RU361213"/>
    </source>
</evidence>
<feature type="site" description="Histone H3K4me3 binding" evidence="8">
    <location>
        <position position="203"/>
    </location>
</feature>
<dbReference type="GO" id="GO:0008270">
    <property type="term" value="F:zinc ion binding"/>
    <property type="evidence" value="ECO:0007669"/>
    <property type="project" value="UniProtKB-KW"/>
</dbReference>
<feature type="site" description="Histone H3K4me3 binding" evidence="8">
    <location>
        <position position="188"/>
    </location>
</feature>
<keyword evidence="14" id="KW-1185">Reference proteome</keyword>
<feature type="binding site" evidence="9">
    <location>
        <position position="207"/>
    </location>
    <ligand>
        <name>Zn(2+)</name>
        <dbReference type="ChEBI" id="CHEBI:29105"/>
        <label>2</label>
    </ligand>
</feature>
<comment type="domain">
    <text evidence="11">The PHD-type zinc finger mediates the binding to H3K4me3.</text>
</comment>
<evidence type="ECO:0000256" key="5">
    <source>
        <dbReference type="ARBA" id="ARBA00022833"/>
    </source>
</evidence>
<reference evidence="13" key="1">
    <citation type="submission" date="2021-01" db="EMBL/GenBank/DDBJ databases">
        <title>Metabolic potential, ecology and presence of endohyphal bacteria is reflected in genomic diversity of Mucoromycotina.</title>
        <authorList>
            <person name="Muszewska A."/>
            <person name="Okrasinska A."/>
            <person name="Steczkiewicz K."/>
            <person name="Drgas O."/>
            <person name="Orlowska M."/>
            <person name="Perlinska-Lenart U."/>
            <person name="Aleksandrzak-Piekarczyk T."/>
            <person name="Szatraj K."/>
            <person name="Zielenkiewicz U."/>
            <person name="Pilsyk S."/>
            <person name="Malc E."/>
            <person name="Mieczkowski P."/>
            <person name="Kruszewska J.S."/>
            <person name="Biernat P."/>
            <person name="Pawlowska J."/>
        </authorList>
    </citation>
    <scope>NUCLEOTIDE SEQUENCE</scope>
    <source>
        <strain evidence="13">WA0000018081</strain>
    </source>
</reference>
<feature type="binding site" evidence="9">
    <location>
        <position position="216"/>
    </location>
    <ligand>
        <name>Zn(2+)</name>
        <dbReference type="ChEBI" id="CHEBI:29105"/>
        <label>1</label>
    </ligand>
</feature>
<dbReference type="CDD" id="cd16859">
    <property type="entry name" value="ING_ING4_5"/>
    <property type="match status" value="1"/>
</dbReference>
<dbReference type="SMART" id="SM00249">
    <property type="entry name" value="PHD"/>
    <property type="match status" value="1"/>
</dbReference>
<evidence type="ECO:0000256" key="4">
    <source>
        <dbReference type="ARBA" id="ARBA00022771"/>
    </source>
</evidence>
<feature type="binding site" evidence="9">
    <location>
        <position position="213"/>
    </location>
    <ligand>
        <name>Zn(2+)</name>
        <dbReference type="ChEBI" id="CHEBI:29105"/>
        <label>1</label>
    </ligand>
</feature>
<dbReference type="Gene3D" id="3.30.40.10">
    <property type="entry name" value="Zinc/RING finger domain, C3HC4 (zinc finger)"/>
    <property type="match status" value="1"/>
</dbReference>
<keyword evidence="4 10" id="KW-0863">Zinc-finger</keyword>
<comment type="similarity">
    <text evidence="2 11">Belongs to the ING family.</text>
</comment>
<evidence type="ECO:0000256" key="8">
    <source>
        <dbReference type="PIRSR" id="PIRSR628651-50"/>
    </source>
</evidence>
<comment type="function">
    <text evidence="11">Component of an histone acetyltransferase complex.</text>
</comment>
<feature type="binding site" evidence="9">
    <location>
        <position position="189"/>
    </location>
    <ligand>
        <name>Zn(2+)</name>
        <dbReference type="ChEBI" id="CHEBI:29105"/>
        <label>1</label>
    </ligand>
</feature>